<dbReference type="EMBL" id="PQXL01000437">
    <property type="protein sequence ID" value="THV45916.1"/>
    <property type="molecule type" value="Genomic_DNA"/>
</dbReference>
<dbReference type="InterPro" id="IPR039057">
    <property type="entry name" value="Spo22/ZIP4"/>
</dbReference>
<proteinExistence type="predicted"/>
<gene>
    <name evidence="3" type="ORF">BGAL_0438g00120</name>
</gene>
<dbReference type="Pfam" id="PF08631">
    <property type="entry name" value="SPO22"/>
    <property type="match status" value="1"/>
</dbReference>
<evidence type="ECO:0000313" key="3">
    <source>
        <dbReference type="EMBL" id="THV45916.1"/>
    </source>
</evidence>
<dbReference type="Proteomes" id="UP000308671">
    <property type="component" value="Unassembled WGS sequence"/>
</dbReference>
<dbReference type="InterPro" id="IPR013940">
    <property type="entry name" value="Spo22/ZIP4/TEX11"/>
</dbReference>
<keyword evidence="1" id="KW-0469">Meiosis</keyword>
<dbReference type="AlphaFoldDB" id="A0A4V4HTP2"/>
<dbReference type="OrthoDB" id="65716at2759"/>
<dbReference type="GO" id="GO:0051321">
    <property type="term" value="P:meiotic cell cycle"/>
    <property type="evidence" value="ECO:0007669"/>
    <property type="project" value="UniProtKB-KW"/>
</dbReference>
<evidence type="ECO:0000256" key="1">
    <source>
        <dbReference type="ARBA" id="ARBA00023254"/>
    </source>
</evidence>
<keyword evidence="4" id="KW-1185">Reference proteome</keyword>
<evidence type="ECO:0000256" key="2">
    <source>
        <dbReference type="SAM" id="MobiDB-lite"/>
    </source>
</evidence>
<organism evidence="3 4">
    <name type="scientific">Botrytis galanthina</name>
    <dbReference type="NCBI Taxonomy" id="278940"/>
    <lineage>
        <taxon>Eukaryota</taxon>
        <taxon>Fungi</taxon>
        <taxon>Dikarya</taxon>
        <taxon>Ascomycota</taxon>
        <taxon>Pezizomycotina</taxon>
        <taxon>Leotiomycetes</taxon>
        <taxon>Helotiales</taxon>
        <taxon>Sclerotiniaceae</taxon>
        <taxon>Botrytis</taxon>
    </lineage>
</organism>
<dbReference type="PANTHER" id="PTHR40375:SF2">
    <property type="entry name" value="SPORULATION-SPECIFIC PROTEIN 22"/>
    <property type="match status" value="1"/>
</dbReference>
<evidence type="ECO:0000313" key="4">
    <source>
        <dbReference type="Proteomes" id="UP000308671"/>
    </source>
</evidence>
<evidence type="ECO:0008006" key="5">
    <source>
        <dbReference type="Google" id="ProtNLM"/>
    </source>
</evidence>
<feature type="region of interest" description="Disordered" evidence="2">
    <location>
        <begin position="1"/>
        <end position="34"/>
    </location>
</feature>
<accession>A0A4V4HTP2</accession>
<name>A0A4V4HTP2_9HELO</name>
<comment type="caution">
    <text evidence="3">The sequence shown here is derived from an EMBL/GenBank/DDBJ whole genome shotgun (WGS) entry which is preliminary data.</text>
</comment>
<dbReference type="PANTHER" id="PTHR40375">
    <property type="entry name" value="SPORULATION-SPECIFIC PROTEIN 22"/>
    <property type="match status" value="1"/>
</dbReference>
<sequence length="555" mass="62147">MGMAADKRTGAGVARQEGGAGGNGKGMAMEKGGSVVDEMGVEKVKVKDKRLRGLFDTSLSRDVFNFTFTTIDGNGTFKELENSIATFPTKLSASAKDKAQDLDEKATCIWNIATRLKRSLPAENDVDEHGGSKTWDKRNELSAVLIMVRMFAFLVLDCANECGNSVAHIQAGTDGDGEKEKGEKSRGNLLRLMRVGTKTGRDCLNDQKINYAVKVLEKLAGYTRYSEELLSTYESSSTSEERAACARFTAEYFVLRTLLAWRQDDMQLAEHMFNKSMSSKELFYHATTESLSDTLYEMGKALLEKKQHDLSVKWLERAYEVLSGDELDKLSADATELRISIIQTLIKALLEAKTSESIRRARDLIDLLEGELGDKLVVLLLKLELLAEIPLETFDGLAYSAILNKMIRTLVFNPTNLRLFMFHVRKLHEKAPSLACGVLDEVIKLRVKELVTMTEWLEKALLTRIWMGASGRETEELFVAIDGFLTMIAKNIDKAIGIEATMAAHTLIWKKIEANYDLKQYEVTEKWCRLAIHGLFKIPGEANMAKISRFVPVLY</sequence>
<protein>
    <recommendedName>
        <fullName evidence="5">Protein ZIP4 homolog</fullName>
    </recommendedName>
</protein>
<reference evidence="3 4" key="1">
    <citation type="submission" date="2017-12" db="EMBL/GenBank/DDBJ databases">
        <title>Comparative genomics of Botrytis spp.</title>
        <authorList>
            <person name="Valero-Jimenez C.A."/>
            <person name="Tapia P."/>
            <person name="Veloso J."/>
            <person name="Silva-Moreno E."/>
            <person name="Staats M."/>
            <person name="Valdes J.H."/>
            <person name="Van Kan J.A.L."/>
        </authorList>
    </citation>
    <scope>NUCLEOTIDE SEQUENCE [LARGE SCALE GENOMIC DNA]</scope>
    <source>
        <strain evidence="3 4">MUCL435</strain>
    </source>
</reference>
<dbReference type="GO" id="GO:0090173">
    <property type="term" value="P:regulation of synaptonemal complex assembly"/>
    <property type="evidence" value="ECO:0007669"/>
    <property type="project" value="InterPro"/>
</dbReference>